<gene>
    <name evidence="1" type="ORF">QVD17_38577</name>
</gene>
<dbReference type="AlphaFoldDB" id="A0AAD8NFH5"/>
<sequence length="66" mass="7415">MMVDAFQLGVPLSKKYTPIRKEKVGDLIAPLRFSSHYLRSGDKVLSCGRALPHISLPCQNTESKRE</sequence>
<dbReference type="EMBL" id="JAUHHV010000011">
    <property type="protein sequence ID" value="KAK1406967.1"/>
    <property type="molecule type" value="Genomic_DNA"/>
</dbReference>
<proteinExistence type="predicted"/>
<name>A0AAD8NFH5_TARER</name>
<reference evidence="1" key="1">
    <citation type="journal article" date="2023" name="bioRxiv">
        <title>Improved chromosome-level genome assembly for marigold (Tagetes erecta).</title>
        <authorList>
            <person name="Jiang F."/>
            <person name="Yuan L."/>
            <person name="Wang S."/>
            <person name="Wang H."/>
            <person name="Xu D."/>
            <person name="Wang A."/>
            <person name="Fan W."/>
        </authorList>
    </citation>
    <scope>NUCLEOTIDE SEQUENCE</scope>
    <source>
        <strain evidence="1">WSJ</strain>
        <tissue evidence="1">Leaf</tissue>
    </source>
</reference>
<evidence type="ECO:0000313" key="1">
    <source>
        <dbReference type="EMBL" id="KAK1406967.1"/>
    </source>
</evidence>
<evidence type="ECO:0000313" key="2">
    <source>
        <dbReference type="Proteomes" id="UP001229421"/>
    </source>
</evidence>
<keyword evidence="2" id="KW-1185">Reference proteome</keyword>
<comment type="caution">
    <text evidence="1">The sequence shown here is derived from an EMBL/GenBank/DDBJ whole genome shotgun (WGS) entry which is preliminary data.</text>
</comment>
<dbReference type="Proteomes" id="UP001229421">
    <property type="component" value="Unassembled WGS sequence"/>
</dbReference>
<accession>A0AAD8NFH5</accession>
<protein>
    <submittedName>
        <fullName evidence="1">Uncharacterized protein</fullName>
    </submittedName>
</protein>
<organism evidence="1 2">
    <name type="scientific">Tagetes erecta</name>
    <name type="common">African marigold</name>
    <dbReference type="NCBI Taxonomy" id="13708"/>
    <lineage>
        <taxon>Eukaryota</taxon>
        <taxon>Viridiplantae</taxon>
        <taxon>Streptophyta</taxon>
        <taxon>Embryophyta</taxon>
        <taxon>Tracheophyta</taxon>
        <taxon>Spermatophyta</taxon>
        <taxon>Magnoliopsida</taxon>
        <taxon>eudicotyledons</taxon>
        <taxon>Gunneridae</taxon>
        <taxon>Pentapetalae</taxon>
        <taxon>asterids</taxon>
        <taxon>campanulids</taxon>
        <taxon>Asterales</taxon>
        <taxon>Asteraceae</taxon>
        <taxon>Asteroideae</taxon>
        <taxon>Heliantheae alliance</taxon>
        <taxon>Tageteae</taxon>
        <taxon>Tagetes</taxon>
    </lineage>
</organism>